<dbReference type="PANTHER" id="PTHR43544">
    <property type="entry name" value="SHORT-CHAIN DEHYDROGENASE/REDUCTASE"/>
    <property type="match status" value="1"/>
</dbReference>
<comment type="similarity">
    <text evidence="1">Belongs to the short-chain dehydrogenases/reductases (SDR) family.</text>
</comment>
<keyword evidence="2" id="KW-0521">NADP</keyword>
<dbReference type="EMBL" id="PDXA01000073">
    <property type="protein sequence ID" value="RYN31963.1"/>
    <property type="molecule type" value="Genomic_DNA"/>
</dbReference>
<name>A0A4Q4LZN3_9PLEO</name>
<dbReference type="InterPro" id="IPR002347">
    <property type="entry name" value="SDR_fam"/>
</dbReference>
<gene>
    <name evidence="4" type="ORF">AA0114_g12138</name>
</gene>
<reference evidence="5" key="1">
    <citation type="journal article" date="2019" name="bioRxiv">
        <title>Genomics, evolutionary history and diagnostics of the Alternaria alternata species group including apple and Asian pear pathotypes.</title>
        <authorList>
            <person name="Armitage A.D."/>
            <person name="Cockerton H.M."/>
            <person name="Sreenivasaprasad S."/>
            <person name="Woodhall J.W."/>
            <person name="Lane C.R."/>
            <person name="Harrison R.J."/>
            <person name="Clarkson J.P."/>
        </authorList>
    </citation>
    <scope>NUCLEOTIDE SEQUENCE [LARGE SCALE GENOMIC DNA]</scope>
    <source>
        <strain evidence="5">FERA 1082</strain>
    </source>
</reference>
<comment type="caution">
    <text evidence="4">The sequence shown here is derived from an EMBL/GenBank/DDBJ whole genome shotgun (WGS) entry which is preliminary data.</text>
</comment>
<dbReference type="SUPFAM" id="SSF51735">
    <property type="entry name" value="NAD(P)-binding Rossmann-fold domains"/>
    <property type="match status" value="1"/>
</dbReference>
<dbReference type="GO" id="GO:0005737">
    <property type="term" value="C:cytoplasm"/>
    <property type="evidence" value="ECO:0007669"/>
    <property type="project" value="TreeGrafter"/>
</dbReference>
<dbReference type="GO" id="GO:0016491">
    <property type="term" value="F:oxidoreductase activity"/>
    <property type="evidence" value="ECO:0007669"/>
    <property type="project" value="UniProtKB-KW"/>
</dbReference>
<protein>
    <recommendedName>
        <fullName evidence="6">Ketoreductase (KR) domain-containing protein</fullName>
    </recommendedName>
</protein>
<dbReference type="InterPro" id="IPR036291">
    <property type="entry name" value="NAD(P)-bd_dom_sf"/>
</dbReference>
<dbReference type="Gene3D" id="3.40.50.720">
    <property type="entry name" value="NAD(P)-binding Rossmann-like Domain"/>
    <property type="match status" value="1"/>
</dbReference>
<organism evidence="4 5">
    <name type="scientific">Alternaria tenuissima</name>
    <dbReference type="NCBI Taxonomy" id="119927"/>
    <lineage>
        <taxon>Eukaryota</taxon>
        <taxon>Fungi</taxon>
        <taxon>Dikarya</taxon>
        <taxon>Ascomycota</taxon>
        <taxon>Pezizomycotina</taxon>
        <taxon>Dothideomycetes</taxon>
        <taxon>Pleosporomycetidae</taxon>
        <taxon>Pleosporales</taxon>
        <taxon>Pleosporineae</taxon>
        <taxon>Pleosporaceae</taxon>
        <taxon>Alternaria</taxon>
        <taxon>Alternaria sect. Alternaria</taxon>
        <taxon>Alternaria alternata complex</taxon>
    </lineage>
</organism>
<evidence type="ECO:0000313" key="5">
    <source>
        <dbReference type="Proteomes" id="UP000292402"/>
    </source>
</evidence>
<evidence type="ECO:0000256" key="1">
    <source>
        <dbReference type="ARBA" id="ARBA00006484"/>
    </source>
</evidence>
<evidence type="ECO:0008006" key="6">
    <source>
        <dbReference type="Google" id="ProtNLM"/>
    </source>
</evidence>
<evidence type="ECO:0000256" key="3">
    <source>
        <dbReference type="ARBA" id="ARBA00023002"/>
    </source>
</evidence>
<sequence>MSPPLTILITGANRGIGFSLATLYLSRPSTTVIATVRDPTSPSSKALESLPRASASRLIVINLDLASTESVNAGIQSLTAVKLNIHALDVVIANAGVAGTTPPLLSCTTADLQTYIDVNAFGSLKLYKEVLPLLLKSKAQPKFIYMSSAGGSLTSMSTIVPLAAYGASKALGNFLFKWLALEQEGEEKVVVWCQHPGMVATDMGKAGFELLAKQGIDLSAHIISVEQSTNGIKNVIKNASLESTNGKFLGPDGGELPW</sequence>
<dbReference type="Proteomes" id="UP000292402">
    <property type="component" value="Unassembled WGS sequence"/>
</dbReference>
<dbReference type="PRINTS" id="PR00081">
    <property type="entry name" value="GDHRDH"/>
</dbReference>
<keyword evidence="3" id="KW-0560">Oxidoreductase</keyword>
<dbReference type="PANTHER" id="PTHR43544:SF7">
    <property type="entry name" value="NADB-LER2"/>
    <property type="match status" value="1"/>
</dbReference>
<proteinExistence type="inferred from homology"/>
<evidence type="ECO:0000256" key="2">
    <source>
        <dbReference type="ARBA" id="ARBA00022857"/>
    </source>
</evidence>
<dbReference type="Pfam" id="PF00106">
    <property type="entry name" value="adh_short"/>
    <property type="match status" value="1"/>
</dbReference>
<dbReference type="CDD" id="cd05325">
    <property type="entry name" value="carb_red_sniffer_like_SDR_c"/>
    <property type="match status" value="1"/>
</dbReference>
<evidence type="ECO:0000313" key="4">
    <source>
        <dbReference type="EMBL" id="RYN31963.1"/>
    </source>
</evidence>
<dbReference type="InterPro" id="IPR051468">
    <property type="entry name" value="Fungal_SecMetab_SDRs"/>
</dbReference>
<accession>A0A4Q4LZN3</accession>
<dbReference type="AlphaFoldDB" id="A0A4Q4LZN3"/>